<dbReference type="AlphaFoldDB" id="A2FUJ2"/>
<evidence type="ECO:0000313" key="2">
    <source>
        <dbReference type="Proteomes" id="UP000001542"/>
    </source>
</evidence>
<gene>
    <name evidence="1" type="ORF">TVAG_484390</name>
</gene>
<sequence>MFNKSSDIQTLLEELSAKEEARSIEVKQKYDILSQKLTEQNMEIPSLNSEITIGDELTLKCMTAKKKTTVIRTSGTIDDFIGNVKIGYGSECPHKSSIQVGYRDDSGRIVYLRTTQDLTYLYKWYFAQEPSSVPVVILSEEETELFKKFNFRRESLNKDGQSAIFRCEAGGPDKPLILIAIPNLNYNDGKKFLDGIFQKVSTIMFVDEAEDMITVDSQESWDYFMETGMAMTKTGNYPLLILQTA</sequence>
<dbReference type="Proteomes" id="UP000001542">
    <property type="component" value="Unassembled WGS sequence"/>
</dbReference>
<accession>A2FUJ2</accession>
<dbReference type="InParanoid" id="A2FUJ2"/>
<dbReference type="EMBL" id="DS114036">
    <property type="protein sequence ID" value="EAX91425.1"/>
    <property type="molecule type" value="Genomic_DNA"/>
</dbReference>
<dbReference type="VEuPathDB" id="TrichDB:TVAGG3_0947010"/>
<protein>
    <submittedName>
        <fullName evidence="1">Uncharacterized protein</fullName>
    </submittedName>
</protein>
<dbReference type="VEuPathDB" id="TrichDB:TVAG_484390"/>
<dbReference type="RefSeq" id="XP_001304355.1">
    <property type="nucleotide sequence ID" value="XM_001304354.1"/>
</dbReference>
<keyword evidence="2" id="KW-1185">Reference proteome</keyword>
<organism evidence="1 2">
    <name type="scientific">Trichomonas vaginalis (strain ATCC PRA-98 / G3)</name>
    <dbReference type="NCBI Taxonomy" id="412133"/>
    <lineage>
        <taxon>Eukaryota</taxon>
        <taxon>Metamonada</taxon>
        <taxon>Parabasalia</taxon>
        <taxon>Trichomonadida</taxon>
        <taxon>Trichomonadidae</taxon>
        <taxon>Trichomonas</taxon>
    </lineage>
</organism>
<reference evidence="1" key="2">
    <citation type="journal article" date="2007" name="Science">
        <title>Draft genome sequence of the sexually transmitted pathogen Trichomonas vaginalis.</title>
        <authorList>
            <person name="Carlton J.M."/>
            <person name="Hirt R.P."/>
            <person name="Silva J.C."/>
            <person name="Delcher A.L."/>
            <person name="Schatz M."/>
            <person name="Zhao Q."/>
            <person name="Wortman J.R."/>
            <person name="Bidwell S.L."/>
            <person name="Alsmark U.C.M."/>
            <person name="Besteiro S."/>
            <person name="Sicheritz-Ponten T."/>
            <person name="Noel C.J."/>
            <person name="Dacks J.B."/>
            <person name="Foster P.G."/>
            <person name="Simillion C."/>
            <person name="Van de Peer Y."/>
            <person name="Miranda-Saavedra D."/>
            <person name="Barton G.J."/>
            <person name="Westrop G.D."/>
            <person name="Mueller S."/>
            <person name="Dessi D."/>
            <person name="Fiori P.L."/>
            <person name="Ren Q."/>
            <person name="Paulsen I."/>
            <person name="Zhang H."/>
            <person name="Bastida-Corcuera F.D."/>
            <person name="Simoes-Barbosa A."/>
            <person name="Brown M.T."/>
            <person name="Hayes R.D."/>
            <person name="Mukherjee M."/>
            <person name="Okumura C.Y."/>
            <person name="Schneider R."/>
            <person name="Smith A.J."/>
            <person name="Vanacova S."/>
            <person name="Villalvazo M."/>
            <person name="Haas B.J."/>
            <person name="Pertea M."/>
            <person name="Feldblyum T.V."/>
            <person name="Utterback T.R."/>
            <person name="Shu C.L."/>
            <person name="Osoegawa K."/>
            <person name="de Jong P.J."/>
            <person name="Hrdy I."/>
            <person name="Horvathova L."/>
            <person name="Zubacova Z."/>
            <person name="Dolezal P."/>
            <person name="Malik S.B."/>
            <person name="Logsdon J.M. Jr."/>
            <person name="Henze K."/>
            <person name="Gupta A."/>
            <person name="Wang C.C."/>
            <person name="Dunne R.L."/>
            <person name="Upcroft J.A."/>
            <person name="Upcroft P."/>
            <person name="White O."/>
            <person name="Salzberg S.L."/>
            <person name="Tang P."/>
            <person name="Chiu C.-H."/>
            <person name="Lee Y.-S."/>
            <person name="Embley T.M."/>
            <person name="Coombs G.H."/>
            <person name="Mottram J.C."/>
            <person name="Tachezy J."/>
            <person name="Fraser-Liggett C.M."/>
            <person name="Johnson P.J."/>
        </authorList>
    </citation>
    <scope>NUCLEOTIDE SEQUENCE [LARGE SCALE GENOMIC DNA]</scope>
    <source>
        <strain evidence="1">G3</strain>
    </source>
</reference>
<proteinExistence type="predicted"/>
<dbReference type="OrthoDB" id="10263200at2759"/>
<reference evidence="1" key="1">
    <citation type="submission" date="2006-10" db="EMBL/GenBank/DDBJ databases">
        <authorList>
            <person name="Amadeo P."/>
            <person name="Zhao Q."/>
            <person name="Wortman J."/>
            <person name="Fraser-Liggett C."/>
            <person name="Carlton J."/>
        </authorList>
    </citation>
    <scope>NUCLEOTIDE SEQUENCE</scope>
    <source>
        <strain evidence="1">G3</strain>
    </source>
</reference>
<dbReference type="KEGG" id="tva:4749118"/>
<name>A2FUJ2_TRIV3</name>
<evidence type="ECO:0000313" key="1">
    <source>
        <dbReference type="EMBL" id="EAX91425.1"/>
    </source>
</evidence>